<dbReference type="NCBIfam" id="TIGR00636">
    <property type="entry name" value="PduO_Nterm"/>
    <property type="match status" value="1"/>
</dbReference>
<keyword evidence="3 4" id="KW-0067">ATP-binding</keyword>
<dbReference type="InterPro" id="IPR016030">
    <property type="entry name" value="CblAdoTrfase-like"/>
</dbReference>
<evidence type="ECO:0000256" key="2">
    <source>
        <dbReference type="ARBA" id="ARBA00022741"/>
    </source>
</evidence>
<keyword evidence="2 4" id="KW-0547">Nucleotide-binding</keyword>
<dbReference type="Gene3D" id="1.20.1200.10">
    <property type="entry name" value="Cobalamin adenosyltransferase-like"/>
    <property type="match status" value="1"/>
</dbReference>
<feature type="domain" description="Cobalamin adenosyltransferase-like" evidence="5">
    <location>
        <begin position="5"/>
        <end position="167"/>
    </location>
</feature>
<evidence type="ECO:0000313" key="6">
    <source>
        <dbReference type="EMBL" id="SBV91061.1"/>
    </source>
</evidence>
<comment type="similarity">
    <text evidence="4">Belongs to the Cob(I)alamin adenosyltransferase family.</text>
</comment>
<keyword evidence="4" id="KW-0169">Cobalamin biosynthesis</keyword>
<dbReference type="EMBL" id="FLUO01000001">
    <property type="protein sequence ID" value="SBV91061.1"/>
    <property type="molecule type" value="Genomic_DNA"/>
</dbReference>
<dbReference type="SUPFAM" id="SSF89028">
    <property type="entry name" value="Cobalamin adenosyltransferase-like"/>
    <property type="match status" value="1"/>
</dbReference>
<dbReference type="PANTHER" id="PTHR12213:SF0">
    <property type="entry name" value="CORRINOID ADENOSYLTRANSFERASE MMAB"/>
    <property type="match status" value="1"/>
</dbReference>
<dbReference type="PANTHER" id="PTHR12213">
    <property type="entry name" value="CORRINOID ADENOSYLTRANSFERASE"/>
    <property type="match status" value="1"/>
</dbReference>
<comment type="pathway">
    <text evidence="4">Cofactor biosynthesis; adenosylcobalamin biosynthesis; adenosylcobalamin from cob(II)yrinate a,c-diamide: step 2/7.</text>
</comment>
<gene>
    <name evidence="6" type="ORF">KL86APRO_10078</name>
</gene>
<dbReference type="GO" id="GO:0009236">
    <property type="term" value="P:cobalamin biosynthetic process"/>
    <property type="evidence" value="ECO:0007669"/>
    <property type="project" value="UniProtKB-UniRule"/>
</dbReference>
<organism evidence="6">
    <name type="scientific">uncultured Alphaproteobacteria bacterium</name>
    <dbReference type="NCBI Taxonomy" id="91750"/>
    <lineage>
        <taxon>Bacteria</taxon>
        <taxon>Pseudomonadati</taxon>
        <taxon>Pseudomonadota</taxon>
        <taxon>Alphaproteobacteria</taxon>
        <taxon>environmental samples</taxon>
    </lineage>
</organism>
<dbReference type="Pfam" id="PF01923">
    <property type="entry name" value="Cob_adeno_trans"/>
    <property type="match status" value="1"/>
</dbReference>
<evidence type="ECO:0000256" key="4">
    <source>
        <dbReference type="RuleBase" id="RU366026"/>
    </source>
</evidence>
<dbReference type="EC" id="2.5.1.17" evidence="4"/>
<comment type="catalytic activity">
    <reaction evidence="4">
        <text>2 cob(II)alamin + reduced [electron-transfer flavoprotein] + 2 ATP = 2 adenosylcob(III)alamin + 2 triphosphate + oxidized [electron-transfer flavoprotein] + 3 H(+)</text>
        <dbReference type="Rhea" id="RHEA:28671"/>
        <dbReference type="Rhea" id="RHEA-COMP:10685"/>
        <dbReference type="Rhea" id="RHEA-COMP:10686"/>
        <dbReference type="ChEBI" id="CHEBI:15378"/>
        <dbReference type="ChEBI" id="CHEBI:16304"/>
        <dbReference type="ChEBI" id="CHEBI:18036"/>
        <dbReference type="ChEBI" id="CHEBI:18408"/>
        <dbReference type="ChEBI" id="CHEBI:30616"/>
        <dbReference type="ChEBI" id="CHEBI:57692"/>
        <dbReference type="ChEBI" id="CHEBI:58307"/>
        <dbReference type="EC" id="2.5.1.17"/>
    </reaction>
</comment>
<accession>A0A212IV28</accession>
<dbReference type="GO" id="GO:0005524">
    <property type="term" value="F:ATP binding"/>
    <property type="evidence" value="ECO:0007669"/>
    <property type="project" value="UniProtKB-UniRule"/>
</dbReference>
<dbReference type="GO" id="GO:0008817">
    <property type="term" value="F:corrinoid adenosyltransferase activity"/>
    <property type="evidence" value="ECO:0007669"/>
    <property type="project" value="UniProtKB-UniRule"/>
</dbReference>
<name>A0A212IV28_9PROT</name>
<evidence type="ECO:0000259" key="5">
    <source>
        <dbReference type="Pfam" id="PF01923"/>
    </source>
</evidence>
<dbReference type="InterPro" id="IPR036451">
    <property type="entry name" value="CblAdoTrfase-like_sf"/>
</dbReference>
<dbReference type="AlphaFoldDB" id="A0A212IV28"/>
<protein>
    <recommendedName>
        <fullName evidence="4">Corrinoid adenosyltransferase</fullName>
        <ecNumber evidence="4">2.5.1.17</ecNumber>
    </recommendedName>
    <alternativeName>
        <fullName evidence="4">Cob(II)alamin adenosyltransferase</fullName>
    </alternativeName>
    <alternativeName>
        <fullName evidence="4">Cob(II)yrinic acid a,c-diamide adenosyltransferase</fullName>
    </alternativeName>
    <alternativeName>
        <fullName evidence="4">Cobinamide/cobalamin adenosyltransferase</fullName>
    </alternativeName>
</protein>
<comment type="catalytic activity">
    <reaction evidence="4">
        <text>2 cob(II)yrinate a,c diamide + reduced [electron-transfer flavoprotein] + 2 ATP = 2 adenosylcob(III)yrinate a,c-diamide + 2 triphosphate + oxidized [electron-transfer flavoprotein] + 3 H(+)</text>
        <dbReference type="Rhea" id="RHEA:11528"/>
        <dbReference type="Rhea" id="RHEA-COMP:10685"/>
        <dbReference type="Rhea" id="RHEA-COMP:10686"/>
        <dbReference type="ChEBI" id="CHEBI:15378"/>
        <dbReference type="ChEBI" id="CHEBI:18036"/>
        <dbReference type="ChEBI" id="CHEBI:30616"/>
        <dbReference type="ChEBI" id="CHEBI:57692"/>
        <dbReference type="ChEBI" id="CHEBI:58307"/>
        <dbReference type="ChEBI" id="CHEBI:58503"/>
        <dbReference type="ChEBI" id="CHEBI:58537"/>
        <dbReference type="EC" id="2.5.1.17"/>
    </reaction>
</comment>
<proteinExistence type="inferred from homology"/>
<evidence type="ECO:0000256" key="1">
    <source>
        <dbReference type="ARBA" id="ARBA00022679"/>
    </source>
</evidence>
<dbReference type="InterPro" id="IPR029499">
    <property type="entry name" value="PduO-typ"/>
</dbReference>
<dbReference type="UniPathway" id="UPA00148">
    <property type="reaction ID" value="UER00233"/>
</dbReference>
<sequence length="187" mass="20553">MHGRIYTRTGDCGETSLHGGRRVGKDDLRVQVYGTVDELQASLGMVRAFVRAPKLHDMVFVIQKDLSLACAELASDAEGLARLSRRLGDAEVTRMEADIDALVGDYGLPQGFIVPGRAPDSAAAHVARTVCRRAERLVVLLNREMRVYDNLCGYLNRLSDLLFALAWALEVQDVAEAAAREIAEGRR</sequence>
<keyword evidence="1 4" id="KW-0808">Transferase</keyword>
<reference evidence="6" key="1">
    <citation type="submission" date="2016-04" db="EMBL/GenBank/DDBJ databases">
        <authorList>
            <person name="Evans L.H."/>
            <person name="Alamgir A."/>
            <person name="Owens N."/>
            <person name="Weber N.D."/>
            <person name="Virtaneva K."/>
            <person name="Barbian K."/>
            <person name="Babar A."/>
            <person name="Rosenke K."/>
        </authorList>
    </citation>
    <scope>NUCLEOTIDE SEQUENCE</scope>
    <source>
        <strain evidence="6">86</strain>
    </source>
</reference>
<evidence type="ECO:0000256" key="3">
    <source>
        <dbReference type="ARBA" id="ARBA00022840"/>
    </source>
</evidence>